<dbReference type="EMBL" id="QXGF01000148">
    <property type="protein sequence ID" value="KAE8945693.1"/>
    <property type="molecule type" value="Genomic_DNA"/>
</dbReference>
<sequence length="86" mass="9306">MTPPLNIKIAAPDSMIFGGVGVGGVIGKKGGTTLAMPPQSRRKRAMAGSVRHFAYAQTRRAPRTHSRHTTQERLERASRLLPALCI</sequence>
<protein>
    <submittedName>
        <fullName evidence="2">Uncharacterized protein</fullName>
    </submittedName>
</protein>
<comment type="caution">
    <text evidence="2">The sequence shown here is derived from an EMBL/GenBank/DDBJ whole genome shotgun (WGS) entry which is preliminary data.</text>
</comment>
<evidence type="ECO:0000313" key="2">
    <source>
        <dbReference type="EMBL" id="KAE8945693.1"/>
    </source>
</evidence>
<evidence type="ECO:0000313" key="3">
    <source>
        <dbReference type="Proteomes" id="UP000429523"/>
    </source>
</evidence>
<gene>
    <name evidence="2" type="ORF">PF009_g4655</name>
</gene>
<feature type="region of interest" description="Disordered" evidence="1">
    <location>
        <begin position="56"/>
        <end position="75"/>
    </location>
</feature>
<reference evidence="2 3" key="1">
    <citation type="submission" date="2018-08" db="EMBL/GenBank/DDBJ databases">
        <title>Genomic investigation of the strawberry pathogen Phytophthora fragariae indicates pathogenicity is determined by transcriptional variation in three key races.</title>
        <authorList>
            <person name="Adams T.M."/>
            <person name="Armitage A.D."/>
            <person name="Sobczyk M.K."/>
            <person name="Bates H.J."/>
            <person name="Dunwell J.M."/>
            <person name="Nellist C.F."/>
            <person name="Harrison R.J."/>
        </authorList>
    </citation>
    <scope>NUCLEOTIDE SEQUENCE [LARGE SCALE GENOMIC DNA]</scope>
    <source>
        <strain evidence="2 3">NOV-9</strain>
    </source>
</reference>
<dbReference type="AlphaFoldDB" id="A0A6A3FKM3"/>
<accession>A0A6A3FKM3</accession>
<dbReference type="Proteomes" id="UP000429523">
    <property type="component" value="Unassembled WGS sequence"/>
</dbReference>
<proteinExistence type="predicted"/>
<evidence type="ECO:0000256" key="1">
    <source>
        <dbReference type="SAM" id="MobiDB-lite"/>
    </source>
</evidence>
<name>A0A6A3FKM3_9STRA</name>
<organism evidence="2 3">
    <name type="scientific">Phytophthora fragariae</name>
    <dbReference type="NCBI Taxonomy" id="53985"/>
    <lineage>
        <taxon>Eukaryota</taxon>
        <taxon>Sar</taxon>
        <taxon>Stramenopiles</taxon>
        <taxon>Oomycota</taxon>
        <taxon>Peronosporomycetes</taxon>
        <taxon>Peronosporales</taxon>
        <taxon>Peronosporaceae</taxon>
        <taxon>Phytophthora</taxon>
    </lineage>
</organism>